<feature type="region of interest" description="Disordered" evidence="5">
    <location>
        <begin position="739"/>
        <end position="758"/>
    </location>
</feature>
<evidence type="ECO:0000256" key="2">
    <source>
        <dbReference type="ARBA" id="ARBA00013064"/>
    </source>
</evidence>
<feature type="compositionally biased region" description="Basic and acidic residues" evidence="5">
    <location>
        <begin position="996"/>
        <end position="1006"/>
    </location>
</feature>
<dbReference type="Gene3D" id="3.90.190.10">
    <property type="entry name" value="Protein tyrosine phosphatase superfamily"/>
    <property type="match status" value="1"/>
</dbReference>
<feature type="region of interest" description="Disordered" evidence="5">
    <location>
        <begin position="671"/>
        <end position="690"/>
    </location>
</feature>
<keyword evidence="9" id="KW-1185">Reference proteome</keyword>
<comment type="similarity">
    <text evidence="1">Belongs to the protein-tyrosine phosphatase family. Non-receptor class dual specificity subfamily.</text>
</comment>
<accession>A0A2J6QD23</accession>
<dbReference type="PANTHER" id="PTHR10159:SF519">
    <property type="entry name" value="DUAL SPECIFICITY PROTEIN PHOSPHATASE MPK3"/>
    <property type="match status" value="1"/>
</dbReference>
<dbReference type="GO" id="GO:0008330">
    <property type="term" value="F:protein tyrosine/threonine phosphatase activity"/>
    <property type="evidence" value="ECO:0007669"/>
    <property type="project" value="TreeGrafter"/>
</dbReference>
<feature type="region of interest" description="Disordered" evidence="5">
    <location>
        <begin position="800"/>
        <end position="857"/>
    </location>
</feature>
<dbReference type="AlphaFoldDB" id="A0A2J6QD23"/>
<keyword evidence="3" id="KW-0378">Hydrolase</keyword>
<dbReference type="EMBL" id="KZ613473">
    <property type="protein sequence ID" value="PMD24172.1"/>
    <property type="molecule type" value="Genomic_DNA"/>
</dbReference>
<organism evidence="8 9">
    <name type="scientific">Hyaloscypha hepaticicola</name>
    <dbReference type="NCBI Taxonomy" id="2082293"/>
    <lineage>
        <taxon>Eukaryota</taxon>
        <taxon>Fungi</taxon>
        <taxon>Dikarya</taxon>
        <taxon>Ascomycota</taxon>
        <taxon>Pezizomycotina</taxon>
        <taxon>Leotiomycetes</taxon>
        <taxon>Helotiales</taxon>
        <taxon>Hyaloscyphaceae</taxon>
        <taxon>Hyaloscypha</taxon>
    </lineage>
</organism>
<dbReference type="Pfam" id="PF00782">
    <property type="entry name" value="DSPc"/>
    <property type="match status" value="1"/>
</dbReference>
<evidence type="ECO:0000259" key="7">
    <source>
        <dbReference type="PROSITE" id="PS50056"/>
    </source>
</evidence>
<dbReference type="EC" id="3.1.3.48" evidence="2"/>
<dbReference type="InterPro" id="IPR020422">
    <property type="entry name" value="TYR_PHOSPHATASE_DUAL_dom"/>
</dbReference>
<dbReference type="GO" id="GO:0005829">
    <property type="term" value="C:cytosol"/>
    <property type="evidence" value="ECO:0007669"/>
    <property type="project" value="TreeGrafter"/>
</dbReference>
<evidence type="ECO:0000313" key="9">
    <source>
        <dbReference type="Proteomes" id="UP000235672"/>
    </source>
</evidence>
<feature type="region of interest" description="Disordered" evidence="5">
    <location>
        <begin position="496"/>
        <end position="549"/>
    </location>
</feature>
<dbReference type="GO" id="GO:0005634">
    <property type="term" value="C:nucleus"/>
    <property type="evidence" value="ECO:0007669"/>
    <property type="project" value="TreeGrafter"/>
</dbReference>
<dbReference type="InterPro" id="IPR000387">
    <property type="entry name" value="Tyr_Pase_dom"/>
</dbReference>
<dbReference type="GO" id="GO:0033550">
    <property type="term" value="F:MAP kinase tyrosine phosphatase activity"/>
    <property type="evidence" value="ECO:0007669"/>
    <property type="project" value="TreeGrafter"/>
</dbReference>
<evidence type="ECO:0000256" key="1">
    <source>
        <dbReference type="ARBA" id="ARBA00008601"/>
    </source>
</evidence>
<feature type="compositionally biased region" description="Polar residues" evidence="5">
    <location>
        <begin position="671"/>
        <end position="682"/>
    </location>
</feature>
<dbReference type="GO" id="GO:0017017">
    <property type="term" value="F:MAP kinase tyrosine/serine/threonine phosphatase activity"/>
    <property type="evidence" value="ECO:0007669"/>
    <property type="project" value="TreeGrafter"/>
</dbReference>
<name>A0A2J6QD23_9HELO</name>
<dbReference type="InterPro" id="IPR016130">
    <property type="entry name" value="Tyr_Pase_AS"/>
</dbReference>
<dbReference type="InterPro" id="IPR000340">
    <property type="entry name" value="Dual-sp_phosphatase_cat-dom"/>
</dbReference>
<gene>
    <name evidence="8" type="ORF">NA56DRAFT_700646</name>
</gene>
<feature type="region of interest" description="Disordered" evidence="5">
    <location>
        <begin position="960"/>
        <end position="1014"/>
    </location>
</feature>
<dbReference type="InterPro" id="IPR029021">
    <property type="entry name" value="Prot-tyrosine_phosphatase-like"/>
</dbReference>
<evidence type="ECO:0000313" key="8">
    <source>
        <dbReference type="EMBL" id="PMD24172.1"/>
    </source>
</evidence>
<evidence type="ECO:0000256" key="5">
    <source>
        <dbReference type="SAM" id="MobiDB-lite"/>
    </source>
</evidence>
<feature type="compositionally biased region" description="Low complexity" evidence="5">
    <location>
        <begin position="509"/>
        <end position="546"/>
    </location>
</feature>
<feature type="region of interest" description="Disordered" evidence="5">
    <location>
        <begin position="392"/>
        <end position="425"/>
    </location>
</feature>
<dbReference type="SMART" id="SM00195">
    <property type="entry name" value="DSPc"/>
    <property type="match status" value="1"/>
</dbReference>
<feature type="domain" description="Tyrosine specific protein phosphatases" evidence="7">
    <location>
        <begin position="875"/>
        <end position="932"/>
    </location>
</feature>
<dbReference type="CDD" id="cd14521">
    <property type="entry name" value="DSP_fungal_SDP1-like"/>
    <property type="match status" value="1"/>
</dbReference>
<keyword evidence="4" id="KW-0904">Protein phosphatase</keyword>
<dbReference type="STRING" id="1745343.A0A2J6QD23"/>
<feature type="compositionally biased region" description="Low complexity" evidence="5">
    <location>
        <begin position="840"/>
        <end position="853"/>
    </location>
</feature>
<dbReference type="Proteomes" id="UP000235672">
    <property type="component" value="Unassembled WGS sequence"/>
</dbReference>
<feature type="region of interest" description="Disordered" evidence="5">
    <location>
        <begin position="1104"/>
        <end position="1130"/>
    </location>
</feature>
<dbReference type="SUPFAM" id="SSF52799">
    <property type="entry name" value="(Phosphotyrosine protein) phosphatases II"/>
    <property type="match status" value="1"/>
</dbReference>
<evidence type="ECO:0000256" key="4">
    <source>
        <dbReference type="ARBA" id="ARBA00022912"/>
    </source>
</evidence>
<evidence type="ECO:0000259" key="6">
    <source>
        <dbReference type="PROSITE" id="PS50054"/>
    </source>
</evidence>
<dbReference type="PROSITE" id="PS00383">
    <property type="entry name" value="TYR_PHOSPHATASE_1"/>
    <property type="match status" value="1"/>
</dbReference>
<dbReference type="PROSITE" id="PS50054">
    <property type="entry name" value="TYR_PHOSPHATASE_DUAL"/>
    <property type="match status" value="1"/>
</dbReference>
<sequence>MSTRVTARFLRNMVLHLWTKLQPLLSETSYNYLQIVVVEMSLWWASRRYLGVLCPHAPHPSYAPARSSRAPIECRPSLALVCILEMSLEGAVRRDVEELTDSIITTLRSGSNGMPLWHETASVSHSTLLSPEIILCLQPLQHGASAQICVTKGRRIMSPFSPAVAESIGLKLLHLLLGKTRATRTLIIASGLLEILVFSLTHWCCRDDDLADPLKPWRRPREKCQLDPTIINRAGRQQRRTSLSLLRLEVLSHCHRRAEVCDIQTAERGVGSTTKTGNHQAILRRELRQLLPPLECDERLVCNILTDFNSNRPKATSLSHISPRSTFINPGASSCGAKHGGLPSSKPARKRLIGLYSSSSTVLASSGAPAMTPLSSLSNANNQPLKRSLTAAATSTPPLAGRSAVSSSVDTQARRSRQQAKGTSIPTIVLRVQNHQTAKMPSAAGPRIYESHIPSFMSVYDMDSAAVEGPVLGNPPKLSGSTRSIQHTLQQHDIEKENPQIHSHQYRESTSTQASDSTDSSPTTTISTVDSSSLSDPSPSSSPESPITLVPLSSFSGSTFGLDSFQNLKMNDSNALRLPLNDDRPMTSPSPRKPKNPKSLALNLNSGVDGFQTSEPSSPSFIKPPTLKGRRKPSLLSLNTGAANNLSLNIQPLASPGMPTMLQRRSLKHSISSPQMLSTPSFGPSGGMTLGERKPLGPSRFKELNLATNTFTINEDAHEAPTGVQMATRIPGVAVGGDTFDRPHSGEDAQSPSYPEGPILMHEPSVHLYLEPKLEEAMKFDVIINVAREVKNPFKALETQESKKEDALLERTGLVPDSSDIPPDTATTTMSYSTAFEVQPSSSTESSPTTPKPSVERKLPEYIHVPWDHNTDVKDELWDLCQIIEARTKEGKRVLVHCQQGASRSATLIIAYGMYINQDLGPNEAYSLAQSKSRWVNPNMSLLFSLNDFKKVIERKRAEKNNAIRKTTVKHRPSVSADPPPTPSRARGNSTPNASARDEALAKPEEIIEPPTITNSAIERLGGFDFGFGEMTNSNERPKQKSSEWEDLMSPRVTEMTSNPLQSFSRSFGSQAEAPPTPNVFSPRIFEFPRSSYFHSPAQRASLALDLDEDPRSPPTKGEAPITRSIDDFL</sequence>
<dbReference type="GO" id="GO:0043409">
    <property type="term" value="P:negative regulation of MAPK cascade"/>
    <property type="evidence" value="ECO:0007669"/>
    <property type="project" value="TreeGrafter"/>
</dbReference>
<dbReference type="PROSITE" id="PS50056">
    <property type="entry name" value="TYR_PHOSPHATASE_2"/>
    <property type="match status" value="1"/>
</dbReference>
<feature type="compositionally biased region" description="Polar residues" evidence="5">
    <location>
        <begin position="825"/>
        <end position="836"/>
    </location>
</feature>
<evidence type="ECO:0000256" key="3">
    <source>
        <dbReference type="ARBA" id="ARBA00022801"/>
    </source>
</evidence>
<feature type="region of interest" description="Disordered" evidence="5">
    <location>
        <begin position="576"/>
        <end position="630"/>
    </location>
</feature>
<feature type="domain" description="Tyrosine-protein phosphatase" evidence="6">
    <location>
        <begin position="800"/>
        <end position="955"/>
    </location>
</feature>
<dbReference type="OrthoDB" id="426001at2759"/>
<proteinExistence type="inferred from homology"/>
<dbReference type="PANTHER" id="PTHR10159">
    <property type="entry name" value="DUAL SPECIFICITY PROTEIN PHOSPHATASE"/>
    <property type="match status" value="1"/>
</dbReference>
<feature type="compositionally biased region" description="Basic and acidic residues" evidence="5">
    <location>
        <begin position="800"/>
        <end position="809"/>
    </location>
</feature>
<protein>
    <recommendedName>
        <fullName evidence="2">protein-tyrosine-phosphatase</fullName>
        <ecNumber evidence="2">3.1.3.48</ecNumber>
    </recommendedName>
</protein>
<feature type="compositionally biased region" description="Polar residues" evidence="5">
    <location>
        <begin position="602"/>
        <end position="620"/>
    </location>
</feature>
<reference evidence="8 9" key="1">
    <citation type="submission" date="2016-05" db="EMBL/GenBank/DDBJ databases">
        <title>A degradative enzymes factory behind the ericoid mycorrhizal symbiosis.</title>
        <authorList>
            <consortium name="DOE Joint Genome Institute"/>
            <person name="Martino E."/>
            <person name="Morin E."/>
            <person name="Grelet G."/>
            <person name="Kuo A."/>
            <person name="Kohler A."/>
            <person name="Daghino S."/>
            <person name="Barry K."/>
            <person name="Choi C."/>
            <person name="Cichocki N."/>
            <person name="Clum A."/>
            <person name="Copeland A."/>
            <person name="Hainaut M."/>
            <person name="Haridas S."/>
            <person name="Labutti K."/>
            <person name="Lindquist E."/>
            <person name="Lipzen A."/>
            <person name="Khouja H.-R."/>
            <person name="Murat C."/>
            <person name="Ohm R."/>
            <person name="Olson A."/>
            <person name="Spatafora J."/>
            <person name="Veneault-Fourrey C."/>
            <person name="Henrissat B."/>
            <person name="Grigoriev I."/>
            <person name="Martin F."/>
            <person name="Perotto S."/>
        </authorList>
    </citation>
    <scope>NUCLEOTIDE SEQUENCE [LARGE SCALE GENOMIC DNA]</scope>
    <source>
        <strain evidence="8 9">UAMH 7357</strain>
    </source>
</reference>